<evidence type="ECO:0000313" key="3">
    <source>
        <dbReference type="Proteomes" id="UP000214739"/>
    </source>
</evidence>
<dbReference type="EMBL" id="PUFL01000075">
    <property type="protein sequence ID" value="TDG89793.1"/>
    <property type="molecule type" value="Genomic_DNA"/>
</dbReference>
<comment type="caution">
    <text evidence="1">The sequence shown here is derived from an EMBL/GenBank/DDBJ whole genome shotgun (WGS) entry which is preliminary data.</text>
</comment>
<evidence type="ECO:0000313" key="1">
    <source>
        <dbReference type="EMBL" id="GAW73006.1"/>
    </source>
</evidence>
<dbReference type="EMBL" id="BDGB01000104">
    <property type="protein sequence ID" value="GAW73006.1"/>
    <property type="molecule type" value="Genomic_DNA"/>
</dbReference>
<dbReference type="Proteomes" id="UP000214739">
    <property type="component" value="Unassembled WGS sequence"/>
</dbReference>
<proteinExistence type="predicted"/>
<evidence type="ECO:0000313" key="4">
    <source>
        <dbReference type="Proteomes" id="UP000294668"/>
    </source>
</evidence>
<reference evidence="1 3" key="1">
    <citation type="journal article" date="2017" name="Biosci Microbiota Food Health">
        <title>Genomic characterization reconfirms the taxonomic status of Lactobacillus parakefiri.</title>
        <authorList>
            <person name="Tanizawa Y."/>
            <person name="Kobayashi H."/>
            <person name="Kaminuma E."/>
            <person name="Sakamoto M."/>
            <person name="Ohkuma M."/>
            <person name="Nakamura Y."/>
            <person name="Arita M."/>
            <person name="Tohno M."/>
        </authorList>
    </citation>
    <scope>NUCLEOTIDE SEQUENCE [LARGE SCALE GENOMIC DNA]</scope>
    <source>
        <strain evidence="1 3">JCM 8573</strain>
    </source>
</reference>
<gene>
    <name evidence="2" type="ORF">C5L28_001014</name>
    <name evidence="1" type="ORF">LPKJCM_02139</name>
</gene>
<dbReference type="AlphaFoldDB" id="A0A224V7I8"/>
<keyword evidence="4" id="KW-1185">Reference proteome</keyword>
<protein>
    <submittedName>
        <fullName evidence="1">2-hydroxyacid dehydrogenase</fullName>
    </submittedName>
</protein>
<accession>A0A224V7I8</accession>
<organism evidence="1 3">
    <name type="scientific">Lentilactobacillus parakefiri</name>
    <dbReference type="NCBI Taxonomy" id="152332"/>
    <lineage>
        <taxon>Bacteria</taxon>
        <taxon>Bacillati</taxon>
        <taxon>Bacillota</taxon>
        <taxon>Bacilli</taxon>
        <taxon>Lactobacillales</taxon>
        <taxon>Lactobacillaceae</taxon>
        <taxon>Lentilactobacillus</taxon>
    </lineage>
</organism>
<evidence type="ECO:0000313" key="2">
    <source>
        <dbReference type="EMBL" id="TDG89793.1"/>
    </source>
</evidence>
<dbReference type="Proteomes" id="UP000294668">
    <property type="component" value="Unassembled WGS sequence"/>
</dbReference>
<sequence length="44" mass="5169">MMEYNIAVVNSNSFGQVFTEHWKELEGIGTVKRFMLRRILTANH</sequence>
<reference evidence="2 4" key="2">
    <citation type="journal article" date="2019" name="Appl. Microbiol. Biotechnol.">
        <title>Uncovering carbohydrate metabolism through a genotype-phenotype association study of 56 lactic acid bacteria genomes.</title>
        <authorList>
            <person name="Buron-Moles G."/>
            <person name="Chailyan A."/>
            <person name="Dolejs I."/>
            <person name="Forster J."/>
            <person name="Miks M.H."/>
        </authorList>
    </citation>
    <scope>NUCLEOTIDE SEQUENCE [LARGE SCALE GENOMIC DNA]</scope>
    <source>
        <strain evidence="2 4">DSM 10551</strain>
    </source>
</reference>
<reference evidence="2" key="3">
    <citation type="submission" date="2019-02" db="EMBL/GenBank/DDBJ databases">
        <authorList>
            <person name="Buron G."/>
            <person name="Chaylann A."/>
            <person name="Dolejs I."/>
            <person name="Forster J."/>
            <person name="Miks M.H."/>
        </authorList>
    </citation>
    <scope>NUCLEOTIDE SEQUENCE</scope>
    <source>
        <strain evidence="2">DSM 10551</strain>
    </source>
</reference>
<name>A0A224V7I8_9LACO</name>